<proteinExistence type="predicted"/>
<dbReference type="Pfam" id="PF00069">
    <property type="entry name" value="Pkinase"/>
    <property type="match status" value="1"/>
</dbReference>
<keyword evidence="7" id="KW-1133">Transmembrane helix</keyword>
<dbReference type="EMBL" id="BNJK01000001">
    <property type="protein sequence ID" value="GHO95114.1"/>
    <property type="molecule type" value="Genomic_DNA"/>
</dbReference>
<dbReference type="Gene3D" id="1.10.510.10">
    <property type="entry name" value="Transferase(Phosphotransferase) domain 1"/>
    <property type="match status" value="1"/>
</dbReference>
<dbReference type="SMART" id="SM00220">
    <property type="entry name" value="S_TKc"/>
    <property type="match status" value="1"/>
</dbReference>
<evidence type="ECO:0000256" key="6">
    <source>
        <dbReference type="SAM" id="MobiDB-lite"/>
    </source>
</evidence>
<dbReference type="PROSITE" id="PS50011">
    <property type="entry name" value="PROTEIN_KINASE_DOM"/>
    <property type="match status" value="1"/>
</dbReference>
<feature type="region of interest" description="Disordered" evidence="6">
    <location>
        <begin position="273"/>
        <end position="361"/>
    </location>
</feature>
<dbReference type="CDD" id="cd14014">
    <property type="entry name" value="STKc_PknB_like"/>
    <property type="match status" value="1"/>
</dbReference>
<protein>
    <recommendedName>
        <fullName evidence="1">non-specific serine/threonine protein kinase</fullName>
        <ecNumber evidence="1">2.7.11.1</ecNumber>
    </recommendedName>
</protein>
<keyword evidence="2" id="KW-0808">Transferase</keyword>
<dbReference type="SUPFAM" id="SSF56112">
    <property type="entry name" value="Protein kinase-like (PK-like)"/>
    <property type="match status" value="1"/>
</dbReference>
<dbReference type="PANTHER" id="PTHR43289:SF6">
    <property type="entry name" value="SERINE_THREONINE-PROTEIN KINASE NEKL-3"/>
    <property type="match status" value="1"/>
</dbReference>
<dbReference type="EC" id="2.7.11.1" evidence="1"/>
<evidence type="ECO:0000256" key="4">
    <source>
        <dbReference type="ARBA" id="ARBA00022777"/>
    </source>
</evidence>
<dbReference type="InterPro" id="IPR008271">
    <property type="entry name" value="Ser/Thr_kinase_AS"/>
</dbReference>
<feature type="compositionally biased region" description="Polar residues" evidence="6">
    <location>
        <begin position="349"/>
        <end position="358"/>
    </location>
</feature>
<evidence type="ECO:0000256" key="3">
    <source>
        <dbReference type="ARBA" id="ARBA00022741"/>
    </source>
</evidence>
<feature type="region of interest" description="Disordered" evidence="6">
    <location>
        <begin position="430"/>
        <end position="457"/>
    </location>
</feature>
<feature type="transmembrane region" description="Helical" evidence="7">
    <location>
        <begin position="383"/>
        <end position="404"/>
    </location>
</feature>
<dbReference type="GO" id="GO:0004674">
    <property type="term" value="F:protein serine/threonine kinase activity"/>
    <property type="evidence" value="ECO:0007669"/>
    <property type="project" value="UniProtKB-EC"/>
</dbReference>
<feature type="compositionally biased region" description="Polar residues" evidence="6">
    <location>
        <begin position="273"/>
        <end position="303"/>
    </location>
</feature>
<evidence type="ECO:0000256" key="5">
    <source>
        <dbReference type="ARBA" id="ARBA00022840"/>
    </source>
</evidence>
<evidence type="ECO:0000256" key="1">
    <source>
        <dbReference type="ARBA" id="ARBA00012513"/>
    </source>
</evidence>
<dbReference type="InterPro" id="IPR000719">
    <property type="entry name" value="Prot_kinase_dom"/>
</dbReference>
<sequence length="580" mass="62112">MGVENTTIGNYHVLSIIAYGSFGRVYLARHNVLANRTVALKLMHTVPLSSTEEHQQFLHEAKILELLQHPFILPILDVGIHDGMPYIVSEYAEGGSLRQYLKEHQGQLCELEEALAILSQIAQGLQHAHQQNIIHRDIKPENILFNGKKEALLADFGLATMLATASVKYVTNAGTPRYMAPEQFQGQISKETDQYALGCIAYELLTGHAPFDGIEPIALMYQHVHVTPQSLIQYNPQLPPSIDQAILKALSKQRQDRHTDVEAFMAALSTSTQPLASTPPATQVVMSSAMQEAASPTSNSSDATLPPTKIAEDNIPISPHAPSANHVQRGDEPQGTTIVPANLPAISPIASNNHSRLSSRPERTQIDKFGFLMPRITGSTRRVAVAALVLILVVVVVSSSLWTWQNAHSAKTQAPLQPTNTAMPTLTTIASPTTASTPTRITDVKPIPPTPTPTPIPPTPTPAPVPLKLVASSTAIPSSSSQCTYVSSEASYICPITLSTSSGNPGAIHWSSSYAVQGCYTTCEPTSIGISPSSGTLNAGDTVHVSISSQGDCYHPSKKGSITFSGPANAVTISYNCDIN</sequence>
<reference evidence="9" key="1">
    <citation type="submission" date="2020-10" db="EMBL/GenBank/DDBJ databases">
        <title>Taxonomic study of unclassified bacteria belonging to the class Ktedonobacteria.</title>
        <authorList>
            <person name="Yabe S."/>
            <person name="Wang C.M."/>
            <person name="Zheng Y."/>
            <person name="Sakai Y."/>
            <person name="Cavaletti L."/>
            <person name="Monciardini P."/>
            <person name="Donadio S."/>
        </authorList>
    </citation>
    <scope>NUCLEOTIDE SEQUENCE</scope>
    <source>
        <strain evidence="9">ID150040</strain>
    </source>
</reference>
<feature type="compositionally biased region" description="Pro residues" evidence="6">
    <location>
        <begin position="446"/>
        <end position="457"/>
    </location>
</feature>
<evidence type="ECO:0000313" key="10">
    <source>
        <dbReference type="Proteomes" id="UP000597444"/>
    </source>
</evidence>
<keyword evidence="5" id="KW-0067">ATP-binding</keyword>
<evidence type="ECO:0000256" key="7">
    <source>
        <dbReference type="SAM" id="Phobius"/>
    </source>
</evidence>
<dbReference type="PANTHER" id="PTHR43289">
    <property type="entry name" value="MITOGEN-ACTIVATED PROTEIN KINASE KINASE KINASE 20-RELATED"/>
    <property type="match status" value="1"/>
</dbReference>
<dbReference type="AlphaFoldDB" id="A0A8J3IGM0"/>
<accession>A0A8J3IGM0</accession>
<dbReference type="Proteomes" id="UP000597444">
    <property type="component" value="Unassembled WGS sequence"/>
</dbReference>
<organism evidence="9 10">
    <name type="scientific">Reticulibacter mediterranei</name>
    <dbReference type="NCBI Taxonomy" id="2778369"/>
    <lineage>
        <taxon>Bacteria</taxon>
        <taxon>Bacillati</taxon>
        <taxon>Chloroflexota</taxon>
        <taxon>Ktedonobacteria</taxon>
        <taxon>Ktedonobacterales</taxon>
        <taxon>Reticulibacteraceae</taxon>
        <taxon>Reticulibacter</taxon>
    </lineage>
</organism>
<keyword evidence="10" id="KW-1185">Reference proteome</keyword>
<evidence type="ECO:0000259" key="8">
    <source>
        <dbReference type="PROSITE" id="PS50011"/>
    </source>
</evidence>
<comment type="caution">
    <text evidence="9">The sequence shown here is derived from an EMBL/GenBank/DDBJ whole genome shotgun (WGS) entry which is preliminary data.</text>
</comment>
<keyword evidence="7" id="KW-0812">Transmembrane</keyword>
<dbReference type="PROSITE" id="PS00108">
    <property type="entry name" value="PROTEIN_KINASE_ST"/>
    <property type="match status" value="1"/>
</dbReference>
<gene>
    <name evidence="9" type="ORF">KSF_051620</name>
</gene>
<feature type="domain" description="Protein kinase" evidence="8">
    <location>
        <begin position="11"/>
        <end position="276"/>
    </location>
</feature>
<keyword evidence="4" id="KW-0418">Kinase</keyword>
<keyword evidence="7" id="KW-0472">Membrane</keyword>
<evidence type="ECO:0000313" key="9">
    <source>
        <dbReference type="EMBL" id="GHO95114.1"/>
    </source>
</evidence>
<name>A0A8J3IGM0_9CHLR</name>
<feature type="compositionally biased region" description="Low complexity" evidence="6">
    <location>
        <begin position="430"/>
        <end position="441"/>
    </location>
</feature>
<dbReference type="RefSeq" id="WP_220205814.1">
    <property type="nucleotide sequence ID" value="NZ_BNJK01000001.1"/>
</dbReference>
<keyword evidence="3" id="KW-0547">Nucleotide-binding</keyword>
<dbReference type="GO" id="GO:0005524">
    <property type="term" value="F:ATP binding"/>
    <property type="evidence" value="ECO:0007669"/>
    <property type="project" value="UniProtKB-KW"/>
</dbReference>
<dbReference type="InterPro" id="IPR011009">
    <property type="entry name" value="Kinase-like_dom_sf"/>
</dbReference>
<evidence type="ECO:0000256" key="2">
    <source>
        <dbReference type="ARBA" id="ARBA00022679"/>
    </source>
</evidence>